<feature type="domain" description="YdbS-like PH" evidence="3">
    <location>
        <begin position="351"/>
        <end position="419"/>
    </location>
</feature>
<keyword evidence="5" id="KW-1185">Reference proteome</keyword>
<feature type="transmembrane region" description="Helical" evidence="2">
    <location>
        <begin position="295"/>
        <end position="317"/>
    </location>
</feature>
<dbReference type="EMBL" id="BAABEO010000025">
    <property type="protein sequence ID" value="GAA3696794.1"/>
    <property type="molecule type" value="Genomic_DNA"/>
</dbReference>
<feature type="region of interest" description="Disordered" evidence="1">
    <location>
        <begin position="1"/>
        <end position="51"/>
    </location>
</feature>
<dbReference type="Proteomes" id="UP001500752">
    <property type="component" value="Unassembled WGS sequence"/>
</dbReference>
<dbReference type="InterPro" id="IPR005182">
    <property type="entry name" value="YdbS-like_PH"/>
</dbReference>
<evidence type="ECO:0000256" key="1">
    <source>
        <dbReference type="SAM" id="MobiDB-lite"/>
    </source>
</evidence>
<feature type="compositionally biased region" description="Basic and acidic residues" evidence="1">
    <location>
        <begin position="7"/>
        <end position="22"/>
    </location>
</feature>
<dbReference type="PANTHER" id="PTHR34473:SF2">
    <property type="entry name" value="UPF0699 TRANSMEMBRANE PROTEIN YDBT"/>
    <property type="match status" value="1"/>
</dbReference>
<evidence type="ECO:0000313" key="5">
    <source>
        <dbReference type="Proteomes" id="UP001500752"/>
    </source>
</evidence>
<sequence>MTVQPDRSQHPEDPGLPRRPLPDHSLPADSPASPGQPAHPVPGPLPGAEEAPWRRVHPASPLVRGWIGLLAVAWIWGQNWLEDIILAVEDPGGYGAPPMEGMPFIGGVAWLLMIGGAVLLLVGLAFFLSWRFTKYQVTDQHVNVNSGVVFRRQRQARIDRVQAIDIVQPLLARIFGLAELKFEVADAGQTAMSLAFLRLGEAKRLRNLILARAAGLRPGQAGPAGTAAPAPSGPAASAPGAGFPGIDVFGPAASGTAGAPSVPEPAAGVVPAADAPEAPERVVAAVPVGRLVGSLIFRPITVSVAVLILGGLALRPVLDGRTISPLVVLPFLLGAAGALWSGFSNGFNFQAAASPDGLRMGYGLLDTRHQTVPPGRVQAVEIRRPLLWRPFGWYRVTVNVAGYGPGGNGNEARSTVLPVGTFADVLGVLSVVLPDPGTSRPLELVTAGIDGSGDAEGFRTTPRRARALAPLAWRRQGFALTDTALFARTGVLGRALAIVPHERTQGIALQQGPLARRFGVCDVRLATTAGPVSPRVVQADVETARILFLEQADRAAKARHRHDRDHWLEEDPHG</sequence>
<dbReference type="Pfam" id="PF03703">
    <property type="entry name" value="bPH_2"/>
    <property type="match status" value="3"/>
</dbReference>
<comment type="caution">
    <text evidence="4">The sequence shown here is derived from an EMBL/GenBank/DDBJ whole genome shotgun (WGS) entry which is preliminary data.</text>
</comment>
<feature type="transmembrane region" description="Helical" evidence="2">
    <location>
        <begin position="101"/>
        <end position="128"/>
    </location>
</feature>
<reference evidence="5" key="1">
    <citation type="journal article" date="2019" name="Int. J. Syst. Evol. Microbiol.">
        <title>The Global Catalogue of Microorganisms (GCM) 10K type strain sequencing project: providing services to taxonomists for standard genome sequencing and annotation.</title>
        <authorList>
            <consortium name="The Broad Institute Genomics Platform"/>
            <consortium name="The Broad Institute Genome Sequencing Center for Infectious Disease"/>
            <person name="Wu L."/>
            <person name="Ma J."/>
        </authorList>
    </citation>
    <scope>NUCLEOTIDE SEQUENCE [LARGE SCALE GENOMIC DNA]</scope>
    <source>
        <strain evidence="5">JCM 30742</strain>
    </source>
</reference>
<keyword evidence="2" id="KW-0472">Membrane</keyword>
<proteinExistence type="predicted"/>
<accession>A0ABP7CYY5</accession>
<organism evidence="4 5">
    <name type="scientific">Arthrobacter ginkgonis</name>
    <dbReference type="NCBI Taxonomy" id="1630594"/>
    <lineage>
        <taxon>Bacteria</taxon>
        <taxon>Bacillati</taxon>
        <taxon>Actinomycetota</taxon>
        <taxon>Actinomycetes</taxon>
        <taxon>Micrococcales</taxon>
        <taxon>Micrococcaceae</taxon>
        <taxon>Arthrobacter</taxon>
    </lineage>
</organism>
<dbReference type="InterPro" id="IPR014529">
    <property type="entry name" value="UCP026631"/>
</dbReference>
<protein>
    <submittedName>
        <fullName evidence="4">PH domain-containing protein</fullName>
    </submittedName>
</protein>
<evidence type="ECO:0000259" key="3">
    <source>
        <dbReference type="Pfam" id="PF03703"/>
    </source>
</evidence>
<gene>
    <name evidence="4" type="ORF">GCM10023081_37230</name>
</gene>
<feature type="region of interest" description="Disordered" evidence="1">
    <location>
        <begin position="217"/>
        <end position="238"/>
    </location>
</feature>
<keyword evidence="2" id="KW-1133">Transmembrane helix</keyword>
<evidence type="ECO:0000313" key="4">
    <source>
        <dbReference type="EMBL" id="GAA3696794.1"/>
    </source>
</evidence>
<feature type="compositionally biased region" description="Low complexity" evidence="1">
    <location>
        <begin position="218"/>
        <end position="238"/>
    </location>
</feature>
<keyword evidence="2" id="KW-0812">Transmembrane</keyword>
<evidence type="ECO:0000256" key="2">
    <source>
        <dbReference type="SAM" id="Phobius"/>
    </source>
</evidence>
<feature type="transmembrane region" description="Helical" evidence="2">
    <location>
        <begin position="323"/>
        <end position="343"/>
    </location>
</feature>
<feature type="domain" description="YdbS-like PH" evidence="3">
    <location>
        <begin position="130"/>
        <end position="209"/>
    </location>
</feature>
<dbReference type="PANTHER" id="PTHR34473">
    <property type="entry name" value="UPF0699 TRANSMEMBRANE PROTEIN YDBS"/>
    <property type="match status" value="1"/>
</dbReference>
<name>A0ABP7CYY5_9MICC</name>
<dbReference type="PIRSF" id="PIRSF026631">
    <property type="entry name" value="UCP026631"/>
    <property type="match status" value="1"/>
</dbReference>
<feature type="domain" description="YdbS-like PH" evidence="3">
    <location>
        <begin position="473"/>
        <end position="545"/>
    </location>
</feature>
<dbReference type="RefSeq" id="WP_345153191.1">
    <property type="nucleotide sequence ID" value="NZ_BAABEO010000025.1"/>
</dbReference>